<accession>A0ABU4BT02</accession>
<comment type="caution">
    <text evidence="2">The sequence shown here is derived from an EMBL/GenBank/DDBJ whole genome shotgun (WGS) entry which is preliminary data.</text>
</comment>
<protein>
    <recommendedName>
        <fullName evidence="4">FUSC family protein</fullName>
    </recommendedName>
</protein>
<keyword evidence="1" id="KW-0812">Transmembrane</keyword>
<keyword evidence="3" id="KW-1185">Reference proteome</keyword>
<dbReference type="RefSeq" id="WP_141484478.1">
    <property type="nucleotide sequence ID" value="NZ_CP079698.1"/>
</dbReference>
<evidence type="ECO:0000313" key="3">
    <source>
        <dbReference type="Proteomes" id="UP001185927"/>
    </source>
</evidence>
<evidence type="ECO:0000313" key="2">
    <source>
        <dbReference type="EMBL" id="MDV6267357.1"/>
    </source>
</evidence>
<gene>
    <name evidence="2" type="ORF">R3Q16_12145</name>
</gene>
<keyword evidence="1" id="KW-0472">Membrane</keyword>
<name>A0ABU4BT02_RHOGO</name>
<feature type="transmembrane region" description="Helical" evidence="1">
    <location>
        <begin position="84"/>
        <end position="103"/>
    </location>
</feature>
<reference evidence="2 3" key="1">
    <citation type="submission" date="2023-10" db="EMBL/GenBank/DDBJ databases">
        <title>Development of a sustainable strategy for remediation of hydrocarbon-contaminated territories based on the waste exchange concept.</title>
        <authorList>
            <person name="Krivoruchko A."/>
        </authorList>
    </citation>
    <scope>NUCLEOTIDE SEQUENCE [LARGE SCALE GENOMIC DNA]</scope>
    <source>
        <strain evidence="2 3">IEGM 1203</strain>
    </source>
</reference>
<proteinExistence type="predicted"/>
<evidence type="ECO:0008006" key="4">
    <source>
        <dbReference type="Google" id="ProtNLM"/>
    </source>
</evidence>
<keyword evidence="1" id="KW-1133">Transmembrane helix</keyword>
<dbReference type="Proteomes" id="UP001185927">
    <property type="component" value="Unassembled WGS sequence"/>
</dbReference>
<sequence length="105" mass="11081">MRHLLEAVDGAMATDIPKHDRRQRLMGSVAQIVIGLPLGLIAAGALWQALPFQSGIVIFVTAVVITLVLPALVAARFRTLTPGAVAFAVSATLLNLLVALVVLEF</sequence>
<feature type="transmembrane region" description="Helical" evidence="1">
    <location>
        <begin position="56"/>
        <end position="77"/>
    </location>
</feature>
<evidence type="ECO:0000256" key="1">
    <source>
        <dbReference type="SAM" id="Phobius"/>
    </source>
</evidence>
<dbReference type="EMBL" id="JAWLKB010000004">
    <property type="protein sequence ID" value="MDV6267357.1"/>
    <property type="molecule type" value="Genomic_DNA"/>
</dbReference>
<feature type="transmembrane region" description="Helical" evidence="1">
    <location>
        <begin position="28"/>
        <end position="50"/>
    </location>
</feature>
<organism evidence="2 3">
    <name type="scientific">Rhodococcus globerulus</name>
    <dbReference type="NCBI Taxonomy" id="33008"/>
    <lineage>
        <taxon>Bacteria</taxon>
        <taxon>Bacillati</taxon>
        <taxon>Actinomycetota</taxon>
        <taxon>Actinomycetes</taxon>
        <taxon>Mycobacteriales</taxon>
        <taxon>Nocardiaceae</taxon>
        <taxon>Rhodococcus</taxon>
    </lineage>
</organism>